<keyword evidence="4 10" id="KW-0133">Cell shape</keyword>
<feature type="transmembrane region" description="Helical" evidence="10">
    <location>
        <begin position="323"/>
        <end position="347"/>
    </location>
</feature>
<organism evidence="12 13">
    <name type="scientific">Sphingomonas abietis</name>
    <dbReference type="NCBI Taxonomy" id="3012344"/>
    <lineage>
        <taxon>Bacteria</taxon>
        <taxon>Pseudomonadati</taxon>
        <taxon>Pseudomonadota</taxon>
        <taxon>Alphaproteobacteria</taxon>
        <taxon>Sphingomonadales</taxon>
        <taxon>Sphingomonadaceae</taxon>
        <taxon>Sphingomonas</taxon>
    </lineage>
</organism>
<evidence type="ECO:0000256" key="11">
    <source>
        <dbReference type="PIRNR" id="PIRNR002869"/>
    </source>
</evidence>
<comment type="similarity">
    <text evidence="9 10 11">Belongs to the MurJ/MviN family.</text>
</comment>
<feature type="transmembrane region" description="Helical" evidence="10">
    <location>
        <begin position="494"/>
        <end position="516"/>
    </location>
</feature>
<dbReference type="EMBL" id="CP115174">
    <property type="protein sequence ID" value="WBO23589.1"/>
    <property type="molecule type" value="Genomic_DNA"/>
</dbReference>
<evidence type="ECO:0000256" key="8">
    <source>
        <dbReference type="ARBA" id="ARBA00060041"/>
    </source>
</evidence>
<dbReference type="PANTHER" id="PTHR47019">
    <property type="entry name" value="LIPID II FLIPPASE MURJ"/>
    <property type="match status" value="1"/>
</dbReference>
<keyword evidence="7 10" id="KW-0472">Membrane</keyword>
<feature type="transmembrane region" description="Helical" evidence="10">
    <location>
        <begin position="165"/>
        <end position="186"/>
    </location>
</feature>
<keyword evidence="13" id="KW-1185">Reference proteome</keyword>
<proteinExistence type="inferred from homology"/>
<keyword evidence="10 11" id="KW-0813">Transport</keyword>
<dbReference type="RefSeq" id="WP_270078221.1">
    <property type="nucleotide sequence ID" value="NZ_CP115174.1"/>
</dbReference>
<feature type="transmembrane region" description="Helical" evidence="10">
    <location>
        <begin position="457"/>
        <end position="474"/>
    </location>
</feature>
<dbReference type="HAMAP" id="MF_02078">
    <property type="entry name" value="MurJ_MviN"/>
    <property type="match status" value="1"/>
</dbReference>
<dbReference type="NCBIfam" id="TIGR01695">
    <property type="entry name" value="murJ_mviN"/>
    <property type="match status" value="1"/>
</dbReference>
<dbReference type="CDD" id="cd13123">
    <property type="entry name" value="MATE_MurJ_like"/>
    <property type="match status" value="1"/>
</dbReference>
<evidence type="ECO:0000256" key="9">
    <source>
        <dbReference type="ARBA" id="ARBA00061532"/>
    </source>
</evidence>
<evidence type="ECO:0000313" key="12">
    <source>
        <dbReference type="EMBL" id="WBO23589.1"/>
    </source>
</evidence>
<feature type="transmembrane region" description="Helical" evidence="10">
    <location>
        <begin position="238"/>
        <end position="264"/>
    </location>
</feature>
<protein>
    <recommendedName>
        <fullName evidence="10">Probable lipid II flippase MurJ</fullName>
    </recommendedName>
</protein>
<keyword evidence="10 11" id="KW-0961">Cell wall biogenesis/degradation</keyword>
<keyword evidence="3 10" id="KW-0812">Transmembrane</keyword>
<evidence type="ECO:0000313" key="13">
    <source>
        <dbReference type="Proteomes" id="UP001210865"/>
    </source>
</evidence>
<feature type="transmembrane region" description="Helical" evidence="10">
    <location>
        <begin position="198"/>
        <end position="217"/>
    </location>
</feature>
<evidence type="ECO:0000256" key="7">
    <source>
        <dbReference type="ARBA" id="ARBA00023136"/>
    </source>
</evidence>
<dbReference type="InterPro" id="IPR004268">
    <property type="entry name" value="MurJ"/>
</dbReference>
<evidence type="ECO:0000256" key="1">
    <source>
        <dbReference type="ARBA" id="ARBA00004651"/>
    </source>
</evidence>
<feature type="transmembrane region" description="Helical" evidence="10">
    <location>
        <begin position="284"/>
        <end position="302"/>
    </location>
</feature>
<gene>
    <name evidence="10 12" type="primary">murJ</name>
    <name evidence="12" type="ORF">PBT88_05530</name>
</gene>
<reference evidence="12 13" key="1">
    <citation type="submission" date="2022-12" db="EMBL/GenBank/DDBJ databases">
        <title>Sphingomonas abieness sp. nov., an endophytic bacterium isolated from Abies koreana.</title>
        <authorList>
            <person name="Jiang L."/>
            <person name="Lee J."/>
        </authorList>
    </citation>
    <scope>NUCLEOTIDE SEQUENCE [LARGE SCALE GENOMIC DNA]</scope>
    <source>
        <strain evidence="13">PAMB 00755</strain>
    </source>
</reference>
<feature type="transmembrane region" description="Helical" evidence="10">
    <location>
        <begin position="135"/>
        <end position="158"/>
    </location>
</feature>
<evidence type="ECO:0000256" key="2">
    <source>
        <dbReference type="ARBA" id="ARBA00022475"/>
    </source>
</evidence>
<comment type="subcellular location">
    <subcellularLocation>
        <location evidence="10">Cell inner membrane</location>
        <topology evidence="10">Multi-pass membrane protein</topology>
    </subcellularLocation>
    <subcellularLocation>
        <location evidence="1">Cell membrane</location>
        <topology evidence="1">Multi-pass membrane protein</topology>
    </subcellularLocation>
</comment>
<dbReference type="Proteomes" id="UP001210865">
    <property type="component" value="Chromosome"/>
</dbReference>
<comment type="pathway">
    <text evidence="10">Cell wall biogenesis; peptidoglycan biosynthesis.</text>
</comment>
<name>A0ABY7NPX1_9SPHN</name>
<feature type="transmembrane region" description="Helical" evidence="10">
    <location>
        <begin position="392"/>
        <end position="413"/>
    </location>
</feature>
<accession>A0ABY7NPX1</accession>
<evidence type="ECO:0000256" key="3">
    <source>
        <dbReference type="ARBA" id="ARBA00022692"/>
    </source>
</evidence>
<dbReference type="PRINTS" id="PR01806">
    <property type="entry name" value="VIRFACTRMVIN"/>
</dbReference>
<comment type="function">
    <text evidence="8 10 11">Involved in peptidoglycan biosynthesis. Transports lipid-linked peptidoglycan precursors from the inner to the outer leaflet of the cytoplasmic membrane.</text>
</comment>
<dbReference type="PANTHER" id="PTHR47019:SF1">
    <property type="entry name" value="LIPID II FLIPPASE MURJ"/>
    <property type="match status" value="1"/>
</dbReference>
<evidence type="ECO:0000256" key="4">
    <source>
        <dbReference type="ARBA" id="ARBA00022960"/>
    </source>
</evidence>
<keyword evidence="6 10" id="KW-1133">Transmembrane helix</keyword>
<keyword evidence="10" id="KW-0997">Cell inner membrane</keyword>
<keyword evidence="5 10" id="KW-0573">Peptidoglycan synthesis</keyword>
<evidence type="ECO:0000256" key="6">
    <source>
        <dbReference type="ARBA" id="ARBA00022989"/>
    </source>
</evidence>
<dbReference type="Pfam" id="PF03023">
    <property type="entry name" value="MurJ"/>
    <property type="match status" value="1"/>
</dbReference>
<evidence type="ECO:0000256" key="5">
    <source>
        <dbReference type="ARBA" id="ARBA00022984"/>
    </source>
</evidence>
<evidence type="ECO:0000256" key="10">
    <source>
        <dbReference type="HAMAP-Rule" id="MF_02078"/>
    </source>
</evidence>
<sequence>MSLVRNTATIGGLTLVSRVLGFVRDQLMAHFVGAGFANDAFLVAWRLPNLFRALFAEGAFSAAFVPMFNRVVGQAEAEGHEGLPEGLRFAENVLSVLFPFLAMFTTIMIAFPRPIVWLITFGFKEGGGPEKFDLAVQLTQITFPYLALISLVSLMGGIMNSMNRFWVNAAAPVLLNICMIAALVFFRGNTPTDIAHTQAIAVTVSGVAQLIWLILAARSAGVTLRLKRPTLNPEVKKLLAIIWPAAIGAGAIQFNLLVITMLAAGFLPSGSVSYIYYADRLNQLPLALVGIGVGTAILPVISRQIGAGDGKAAIHTQNRAIELSLLLTLPATAGLMIGATTMIRALFQTGAFTAHDTHASAAVLTAFSCGLPAYILIKVFTPGFYARADTKTPVRIAMAEMACNMALNLFFVFGTNLSYVGLAISGASCAWINVGLLYWVLHRRGHFSIDAQLKRRAVRLLLATLAMAALLLWLDPWTAAHAGGDLLARIEALLLLIVPACACYFGCAFLFGAFDWQETKALLRRRRAPAGGA</sequence>
<dbReference type="PIRSF" id="PIRSF002869">
    <property type="entry name" value="MviN"/>
    <property type="match status" value="1"/>
</dbReference>
<feature type="transmembrane region" description="Helical" evidence="10">
    <location>
        <begin position="419"/>
        <end position="441"/>
    </location>
</feature>
<feature type="transmembrane region" description="Helical" evidence="10">
    <location>
        <begin position="93"/>
        <end position="115"/>
    </location>
</feature>
<keyword evidence="2 10" id="KW-1003">Cell membrane</keyword>
<feature type="transmembrane region" description="Helical" evidence="10">
    <location>
        <begin position="359"/>
        <end position="380"/>
    </location>
</feature>
<dbReference type="InterPro" id="IPR051050">
    <property type="entry name" value="Lipid_II_flippase_MurJ/MviN"/>
</dbReference>